<evidence type="ECO:0000313" key="2">
    <source>
        <dbReference type="EMBL" id="GJN27962.1"/>
    </source>
</evidence>
<dbReference type="Proteomes" id="UP001054889">
    <property type="component" value="Unassembled WGS sequence"/>
</dbReference>
<evidence type="ECO:0008006" key="4">
    <source>
        <dbReference type="Google" id="ProtNLM"/>
    </source>
</evidence>
<organism evidence="2 3">
    <name type="scientific">Eleusine coracana subsp. coracana</name>
    <dbReference type="NCBI Taxonomy" id="191504"/>
    <lineage>
        <taxon>Eukaryota</taxon>
        <taxon>Viridiplantae</taxon>
        <taxon>Streptophyta</taxon>
        <taxon>Embryophyta</taxon>
        <taxon>Tracheophyta</taxon>
        <taxon>Spermatophyta</taxon>
        <taxon>Magnoliopsida</taxon>
        <taxon>Liliopsida</taxon>
        <taxon>Poales</taxon>
        <taxon>Poaceae</taxon>
        <taxon>PACMAD clade</taxon>
        <taxon>Chloridoideae</taxon>
        <taxon>Cynodonteae</taxon>
        <taxon>Eleusininae</taxon>
        <taxon>Eleusine</taxon>
    </lineage>
</organism>
<evidence type="ECO:0000256" key="1">
    <source>
        <dbReference type="SAM" id="MobiDB-lite"/>
    </source>
</evidence>
<comment type="caution">
    <text evidence="2">The sequence shown here is derived from an EMBL/GenBank/DDBJ whole genome shotgun (WGS) entry which is preliminary data.</text>
</comment>
<name>A0AAV5EYT7_ELECO</name>
<dbReference type="EMBL" id="BQKI01000080">
    <property type="protein sequence ID" value="GJN27962.1"/>
    <property type="molecule type" value="Genomic_DNA"/>
</dbReference>
<dbReference type="AlphaFoldDB" id="A0AAV5EYT7"/>
<protein>
    <recommendedName>
        <fullName evidence="4">Retrotransposon gag domain-containing protein</fullName>
    </recommendedName>
</protein>
<feature type="region of interest" description="Disordered" evidence="1">
    <location>
        <begin position="119"/>
        <end position="140"/>
    </location>
</feature>
<keyword evidence="3" id="KW-1185">Reference proteome</keyword>
<sequence length="140" mass="16423">MDLKQGGWNVLQYSEPFNHLAQYATEYVNAEEKKRYTFLRGMNAMLKEYLTWQTTSTHNDLVNASIVQEGAMRQVEEENRKRKAPASASAAPQEKHHLIYTSPTGQHFWASLQQQYQRRYGQNYSRPPQQQNFPPRAPYQ</sequence>
<evidence type="ECO:0000313" key="3">
    <source>
        <dbReference type="Proteomes" id="UP001054889"/>
    </source>
</evidence>
<proteinExistence type="predicted"/>
<feature type="region of interest" description="Disordered" evidence="1">
    <location>
        <begin position="73"/>
        <end position="97"/>
    </location>
</feature>
<gene>
    <name evidence="2" type="primary">gb16031</name>
    <name evidence="2" type="ORF">PR202_gb16031</name>
</gene>
<accession>A0AAV5EYT7</accession>
<reference evidence="2" key="2">
    <citation type="submission" date="2021-12" db="EMBL/GenBank/DDBJ databases">
        <title>Resequencing data analysis of finger millet.</title>
        <authorList>
            <person name="Hatakeyama M."/>
            <person name="Aluri S."/>
            <person name="Balachadran M.T."/>
            <person name="Sivarajan S.R."/>
            <person name="Poveda L."/>
            <person name="Shimizu-Inatsugi R."/>
            <person name="Schlapbach R."/>
            <person name="Sreeman S.M."/>
            <person name="Shimizu K.K."/>
        </authorList>
    </citation>
    <scope>NUCLEOTIDE SEQUENCE</scope>
</reference>
<reference evidence="2" key="1">
    <citation type="journal article" date="2018" name="DNA Res.">
        <title>Multiple hybrid de novo genome assembly of finger millet, an orphan allotetraploid crop.</title>
        <authorList>
            <person name="Hatakeyama M."/>
            <person name="Aluri S."/>
            <person name="Balachadran M.T."/>
            <person name="Sivarajan S.R."/>
            <person name="Patrignani A."/>
            <person name="Gruter S."/>
            <person name="Poveda L."/>
            <person name="Shimizu-Inatsugi R."/>
            <person name="Baeten J."/>
            <person name="Francoijs K.J."/>
            <person name="Nataraja K.N."/>
            <person name="Reddy Y.A.N."/>
            <person name="Phadnis S."/>
            <person name="Ravikumar R.L."/>
            <person name="Schlapbach R."/>
            <person name="Sreeman S.M."/>
            <person name="Shimizu K.K."/>
        </authorList>
    </citation>
    <scope>NUCLEOTIDE SEQUENCE</scope>
</reference>